<proteinExistence type="predicted"/>
<keyword evidence="4" id="KW-1185">Reference proteome</keyword>
<feature type="region of interest" description="Disordered" evidence="1">
    <location>
        <begin position="172"/>
        <end position="245"/>
    </location>
</feature>
<dbReference type="AlphaFoldDB" id="A0A9N9QTQ4"/>
<feature type="domain" description="DUF7869" evidence="2">
    <location>
        <begin position="563"/>
        <end position="697"/>
    </location>
</feature>
<dbReference type="EMBL" id="OU893341">
    <property type="protein sequence ID" value="CAG9783108.1"/>
    <property type="molecule type" value="Genomic_DNA"/>
</dbReference>
<protein>
    <recommendedName>
        <fullName evidence="2">DUF7869 domain-containing protein</fullName>
    </recommendedName>
</protein>
<evidence type="ECO:0000256" key="1">
    <source>
        <dbReference type="SAM" id="MobiDB-lite"/>
    </source>
</evidence>
<dbReference type="InterPro" id="IPR057191">
    <property type="entry name" value="DUF7869"/>
</dbReference>
<feature type="compositionally biased region" description="Basic residues" evidence="1">
    <location>
        <begin position="218"/>
        <end position="245"/>
    </location>
</feature>
<reference evidence="3" key="1">
    <citation type="submission" date="2021-12" db="EMBL/GenBank/DDBJ databases">
        <authorList>
            <person name="King R."/>
        </authorList>
    </citation>
    <scope>NUCLEOTIDE SEQUENCE</scope>
</reference>
<dbReference type="Proteomes" id="UP001153714">
    <property type="component" value="Chromosome 10"/>
</dbReference>
<dbReference type="Pfam" id="PF25273">
    <property type="entry name" value="DUF7869"/>
    <property type="match status" value="1"/>
</dbReference>
<evidence type="ECO:0000313" key="4">
    <source>
        <dbReference type="Proteomes" id="UP001153714"/>
    </source>
</evidence>
<accession>A0A9N9QTQ4</accession>
<reference evidence="3" key="2">
    <citation type="submission" date="2022-10" db="EMBL/GenBank/DDBJ databases">
        <authorList>
            <consortium name="ENA_rothamsted_submissions"/>
            <consortium name="culmorum"/>
            <person name="King R."/>
        </authorList>
    </citation>
    <scope>NUCLEOTIDE SEQUENCE</scope>
</reference>
<evidence type="ECO:0000313" key="3">
    <source>
        <dbReference type="EMBL" id="CAG9783108.1"/>
    </source>
</evidence>
<dbReference type="PANTHER" id="PTHR10773:SF19">
    <property type="match status" value="1"/>
</dbReference>
<sequence length="797" mass="91795">MAGAKLRVKQLVEAAISRNLDESAVKIVYENDNLKNDRQDKCNTELVSQQECESIEHEQDLEPSIFQLSVNHDYISSRNNEPHTSRGIHPVIDPDIIEDSQFEQINTYKLPLRNKKIYTILENATFSDENYEDFSSGSDDVFITESSTNSSTSQSSSEIDVRVSAKDLVVAHPPTSRIQENSVTSQENAESANEHDFDIAPSTSENQENGESQERDIPRKRKIFPPRDNKSKKRSRNERTWKKKAAALAREKGEEYISYKNKVIPKKSIQEGILCHEKCRHQCSTHFAIDERQSILESYYSLDVNSKNALLFNSIVSKPVERQRCNAKTHKSASYKYFVKFAGVTKQVCKLGLCRLYQISRKKVDLVIMAIKSDISAPKPDCRGKHQSRPYKMDEDVVNRIKAHISSFPAEQSHYSRSKNMHKLYLSPLLNVTKMHSLYMEMCDIENLPEKYNIKKSTYSKIFVTEFNLSFGYPKSDTCATCDAGDSNEEHKANYYAAVEAMQVDGKKPTSGEDVLYITVDLQQTMPLPKLTTSKAFYLRQIWFYNLGIHVIDGTSKEKAVCCTWTEDVADRGSSEVASALLRFVEVDASCQGKEHLIIWSDSCAGQNKNFNLICLYQYIILKGYFKIIDHKFPEVGHSYLDSDRDFGRIEKVIRKNDTIYAPEQYRSIITKASRNNIVIDMTDHFRKINDLQENLNLINRKKNTNNGKNSFRDGVKWIRVDEYGSYLYKESYDEMIPFQKVDIFKKRGQVDPNFEVSCVDGKYGTVSIEKKANIKDQLKFVKPEYRYYYESILREE</sequence>
<feature type="compositionally biased region" description="Polar residues" evidence="1">
    <location>
        <begin position="201"/>
        <end position="210"/>
    </location>
</feature>
<dbReference type="OrthoDB" id="6913304at2759"/>
<organism evidence="3 4">
    <name type="scientific">Diatraea saccharalis</name>
    <name type="common">sugarcane borer</name>
    <dbReference type="NCBI Taxonomy" id="40085"/>
    <lineage>
        <taxon>Eukaryota</taxon>
        <taxon>Metazoa</taxon>
        <taxon>Ecdysozoa</taxon>
        <taxon>Arthropoda</taxon>
        <taxon>Hexapoda</taxon>
        <taxon>Insecta</taxon>
        <taxon>Pterygota</taxon>
        <taxon>Neoptera</taxon>
        <taxon>Endopterygota</taxon>
        <taxon>Lepidoptera</taxon>
        <taxon>Glossata</taxon>
        <taxon>Ditrysia</taxon>
        <taxon>Pyraloidea</taxon>
        <taxon>Crambidae</taxon>
        <taxon>Crambinae</taxon>
        <taxon>Diatraea</taxon>
    </lineage>
</organism>
<feature type="compositionally biased region" description="Polar residues" evidence="1">
    <location>
        <begin position="176"/>
        <end position="191"/>
    </location>
</feature>
<dbReference type="PANTHER" id="PTHR10773">
    <property type="entry name" value="DNA-DIRECTED RNA POLYMERASES I, II, AND III SUBUNIT RPABC2"/>
    <property type="match status" value="1"/>
</dbReference>
<name>A0A9N9QTQ4_9NEOP</name>
<gene>
    <name evidence="3" type="ORF">DIATSA_LOCUS1303</name>
</gene>
<evidence type="ECO:0000259" key="2">
    <source>
        <dbReference type="Pfam" id="PF25273"/>
    </source>
</evidence>